<dbReference type="SUPFAM" id="SSF53383">
    <property type="entry name" value="PLP-dependent transferases"/>
    <property type="match status" value="1"/>
</dbReference>
<dbReference type="GO" id="GO:0019752">
    <property type="term" value="P:carboxylic acid metabolic process"/>
    <property type="evidence" value="ECO:0007669"/>
    <property type="project" value="InterPro"/>
</dbReference>
<accession>A0A0S4JDB2</accession>
<dbReference type="InterPro" id="IPR015421">
    <property type="entry name" value="PyrdxlP-dep_Trfase_major"/>
</dbReference>
<dbReference type="AlphaFoldDB" id="A0A0S4JDB2"/>
<evidence type="ECO:0000256" key="5">
    <source>
        <dbReference type="ARBA" id="ARBA00023239"/>
    </source>
</evidence>
<comment type="cofactor">
    <cofactor evidence="1 6 7">
        <name>pyridoxal 5'-phosphate</name>
        <dbReference type="ChEBI" id="CHEBI:597326"/>
    </cofactor>
</comment>
<dbReference type="PANTHER" id="PTHR11999:SF70">
    <property type="entry name" value="MIP05841P"/>
    <property type="match status" value="1"/>
</dbReference>
<organism evidence="8 9">
    <name type="scientific">Bodo saltans</name>
    <name type="common">Flagellated protozoan</name>
    <dbReference type="NCBI Taxonomy" id="75058"/>
    <lineage>
        <taxon>Eukaryota</taxon>
        <taxon>Discoba</taxon>
        <taxon>Euglenozoa</taxon>
        <taxon>Kinetoplastea</taxon>
        <taxon>Metakinetoplastina</taxon>
        <taxon>Eubodonida</taxon>
        <taxon>Bodonidae</taxon>
        <taxon>Bodo</taxon>
    </lineage>
</organism>
<dbReference type="OrthoDB" id="286427at2759"/>
<keyword evidence="5 7" id="KW-0456">Lyase</keyword>
<evidence type="ECO:0000313" key="9">
    <source>
        <dbReference type="Proteomes" id="UP000051952"/>
    </source>
</evidence>
<dbReference type="InterPro" id="IPR015424">
    <property type="entry name" value="PyrdxlP-dep_Trfase"/>
</dbReference>
<keyword evidence="3" id="KW-0210">Decarboxylase</keyword>
<comment type="similarity">
    <text evidence="2 7">Belongs to the group II decarboxylase family.</text>
</comment>
<evidence type="ECO:0000313" key="8">
    <source>
        <dbReference type="EMBL" id="CUG88408.1"/>
    </source>
</evidence>
<dbReference type="Pfam" id="PF00282">
    <property type="entry name" value="Pyridoxal_deC"/>
    <property type="match status" value="1"/>
</dbReference>
<reference evidence="9" key="1">
    <citation type="submission" date="2015-09" db="EMBL/GenBank/DDBJ databases">
        <authorList>
            <consortium name="Pathogen Informatics"/>
        </authorList>
    </citation>
    <scope>NUCLEOTIDE SEQUENCE [LARGE SCALE GENOMIC DNA]</scope>
    <source>
        <strain evidence="9">Lake Konstanz</strain>
    </source>
</reference>
<gene>
    <name evidence="8" type="ORF">BSAL_15270</name>
</gene>
<keyword evidence="4 6" id="KW-0663">Pyridoxal phosphate</keyword>
<dbReference type="InterPro" id="IPR015422">
    <property type="entry name" value="PyrdxlP-dep_Trfase_small"/>
</dbReference>
<dbReference type="GO" id="GO:0006520">
    <property type="term" value="P:amino acid metabolic process"/>
    <property type="evidence" value="ECO:0007669"/>
    <property type="project" value="InterPro"/>
</dbReference>
<keyword evidence="9" id="KW-1185">Reference proteome</keyword>
<dbReference type="Gene3D" id="3.90.1150.10">
    <property type="entry name" value="Aspartate Aminotransferase, domain 1"/>
    <property type="match status" value="1"/>
</dbReference>
<name>A0A0S4JDB2_BODSA</name>
<feature type="modified residue" description="N6-(pyridoxal phosphate)lysine" evidence="6">
    <location>
        <position position="368"/>
    </location>
</feature>
<dbReference type="GO" id="GO:0030170">
    <property type="term" value="F:pyridoxal phosphate binding"/>
    <property type="evidence" value="ECO:0007669"/>
    <property type="project" value="InterPro"/>
</dbReference>
<dbReference type="Gene3D" id="3.40.640.10">
    <property type="entry name" value="Type I PLP-dependent aspartate aminotransferase-like (Major domain)"/>
    <property type="match status" value="1"/>
</dbReference>
<proteinExistence type="inferred from homology"/>
<evidence type="ECO:0000256" key="3">
    <source>
        <dbReference type="ARBA" id="ARBA00022793"/>
    </source>
</evidence>
<dbReference type="PRINTS" id="PR00800">
    <property type="entry name" value="YHDCRBOXLASE"/>
</dbReference>
<dbReference type="GO" id="GO:0016831">
    <property type="term" value="F:carboxy-lyase activity"/>
    <property type="evidence" value="ECO:0007669"/>
    <property type="project" value="UniProtKB-KW"/>
</dbReference>
<dbReference type="GO" id="GO:0005737">
    <property type="term" value="C:cytoplasm"/>
    <property type="evidence" value="ECO:0007669"/>
    <property type="project" value="TreeGrafter"/>
</dbReference>
<sequence>MHRLLNRQPSTTAACTASLNAVRFANMSSRKVLPDISSNNGLSWKVFRDDAHKLIDHIADRHEAAEAAVTGSLCEPLVGGHWSGKADLSGMERVLEDCAATSRSTHDPPTTSPFSSVVEDVQSISSGLIDWQSKGFMSFFPGQLSPAAMLGELLALSYNHAGFAWSTCPASTELEFRVVNTMGRLLGLPAAFATSADSSGGGSIHPNATEGLLVAMIAARDEKKRLLALNQGQAGTSSFPFTCYTSDQSHFSVEKACKMAGGITLRKVKTILDPRCENYPLHPTTLEEMIVEDMMNGQIPLMIVGTVGTTATCAIDPTRQLASIAKNAGAWLHIDAAYAGAAALCPELRPIVFDGIELCDSVSVNGSKWMAMSMGCSFFFTQHLSLITKALSCGASYVPQPPPGVHDLKDVSIGMARPWTSLKVYSVLRCVGVDALQGMIRRHVILAEYLDAKLRAHPSIDCVVRPVLGLVVFRVRMLSDESNAELQRRLSAHRNILVGASRVDTRFVLRVSLAHIHLTYDDVDNIYIAISEELKKFESTAHVQ</sequence>
<evidence type="ECO:0000256" key="6">
    <source>
        <dbReference type="PIRSR" id="PIRSR602129-50"/>
    </source>
</evidence>
<evidence type="ECO:0000256" key="1">
    <source>
        <dbReference type="ARBA" id="ARBA00001933"/>
    </source>
</evidence>
<dbReference type="Proteomes" id="UP000051952">
    <property type="component" value="Unassembled WGS sequence"/>
</dbReference>
<dbReference type="OMA" id="NPGFNWS"/>
<dbReference type="VEuPathDB" id="TriTrypDB:BSAL_15270"/>
<dbReference type="InterPro" id="IPR010977">
    <property type="entry name" value="Aromatic_deC"/>
</dbReference>
<dbReference type="PANTHER" id="PTHR11999">
    <property type="entry name" value="GROUP II PYRIDOXAL-5-PHOSPHATE DECARBOXYLASE"/>
    <property type="match status" value="1"/>
</dbReference>
<evidence type="ECO:0000256" key="4">
    <source>
        <dbReference type="ARBA" id="ARBA00022898"/>
    </source>
</evidence>
<evidence type="ECO:0000256" key="2">
    <source>
        <dbReference type="ARBA" id="ARBA00009533"/>
    </source>
</evidence>
<evidence type="ECO:0000256" key="7">
    <source>
        <dbReference type="RuleBase" id="RU000382"/>
    </source>
</evidence>
<dbReference type="EMBL" id="CYKH01001637">
    <property type="protein sequence ID" value="CUG88408.1"/>
    <property type="molecule type" value="Genomic_DNA"/>
</dbReference>
<dbReference type="InterPro" id="IPR002129">
    <property type="entry name" value="PyrdxlP-dep_de-COase"/>
</dbReference>
<protein>
    <submittedName>
        <fullName evidence="8">Dopa decarboxylase, putative</fullName>
    </submittedName>
</protein>